<dbReference type="GO" id="GO:0003677">
    <property type="term" value="F:DNA binding"/>
    <property type="evidence" value="ECO:0007669"/>
    <property type="project" value="UniProtKB-KW"/>
</dbReference>
<dbReference type="Pfam" id="PF25873">
    <property type="entry name" value="WHD_MalT"/>
    <property type="match status" value="1"/>
</dbReference>
<dbReference type="AlphaFoldDB" id="A0A2P7SKR7"/>
<keyword evidence="3" id="KW-0804">Transcription</keyword>
<evidence type="ECO:0000313" key="5">
    <source>
        <dbReference type="EMBL" id="PSJ63079.1"/>
    </source>
</evidence>
<protein>
    <submittedName>
        <fullName evidence="5">LuxR family transcriptional regulator</fullName>
    </submittedName>
</protein>
<feature type="domain" description="HTH luxR-type" evidence="4">
    <location>
        <begin position="822"/>
        <end position="887"/>
    </location>
</feature>
<accession>A0A2P7SKR7</accession>
<dbReference type="InterPro" id="IPR011990">
    <property type="entry name" value="TPR-like_helical_dom_sf"/>
</dbReference>
<evidence type="ECO:0000256" key="2">
    <source>
        <dbReference type="ARBA" id="ARBA00023125"/>
    </source>
</evidence>
<evidence type="ECO:0000259" key="4">
    <source>
        <dbReference type="PROSITE" id="PS50043"/>
    </source>
</evidence>
<dbReference type="InterPro" id="IPR027417">
    <property type="entry name" value="P-loop_NTPase"/>
</dbReference>
<evidence type="ECO:0000256" key="3">
    <source>
        <dbReference type="ARBA" id="ARBA00023163"/>
    </source>
</evidence>
<comment type="caution">
    <text evidence="5">The sequence shown here is derived from an EMBL/GenBank/DDBJ whole genome shotgun (WGS) entry which is preliminary data.</text>
</comment>
<dbReference type="SUPFAM" id="SSF46894">
    <property type="entry name" value="C-terminal effector domain of the bipartite response regulators"/>
    <property type="match status" value="1"/>
</dbReference>
<dbReference type="Gene3D" id="1.25.40.10">
    <property type="entry name" value="Tetratricopeptide repeat domain"/>
    <property type="match status" value="1"/>
</dbReference>
<organism evidence="5 6">
    <name type="scientific">Pseudaminobacter soli</name>
    <name type="common">ex Li et al. 2025</name>
    <dbReference type="NCBI Taxonomy" id="1295366"/>
    <lineage>
        <taxon>Bacteria</taxon>
        <taxon>Pseudomonadati</taxon>
        <taxon>Pseudomonadota</taxon>
        <taxon>Alphaproteobacteria</taxon>
        <taxon>Hyphomicrobiales</taxon>
        <taxon>Phyllobacteriaceae</taxon>
        <taxon>Pseudaminobacter</taxon>
    </lineage>
</organism>
<dbReference type="EMBL" id="PXYL01000002">
    <property type="protein sequence ID" value="PSJ63079.1"/>
    <property type="molecule type" value="Genomic_DNA"/>
</dbReference>
<dbReference type="Proteomes" id="UP000240653">
    <property type="component" value="Unassembled WGS sequence"/>
</dbReference>
<dbReference type="PROSITE" id="PS00622">
    <property type="entry name" value="HTH_LUXR_1"/>
    <property type="match status" value="1"/>
</dbReference>
<gene>
    <name evidence="5" type="ORF">C7I85_05860</name>
</gene>
<reference evidence="5 6" key="1">
    <citation type="submission" date="2018-03" db="EMBL/GenBank/DDBJ databases">
        <title>The draft genome of Mesorhizobium soli JCM 19897.</title>
        <authorList>
            <person name="Li L."/>
            <person name="Liu L."/>
            <person name="Liang L."/>
            <person name="Wang T."/>
            <person name="Zhang X."/>
        </authorList>
    </citation>
    <scope>NUCLEOTIDE SEQUENCE [LARGE SCALE GENOMIC DNA]</scope>
    <source>
        <strain evidence="5 6">JCM 19897</strain>
    </source>
</reference>
<dbReference type="OrthoDB" id="9807052at2"/>
<dbReference type="PANTHER" id="PTHR44688">
    <property type="entry name" value="DNA-BINDING TRANSCRIPTIONAL ACTIVATOR DEVR_DOSR"/>
    <property type="match status" value="1"/>
</dbReference>
<dbReference type="InterPro" id="IPR016032">
    <property type="entry name" value="Sig_transdc_resp-reg_C-effctor"/>
</dbReference>
<dbReference type="CDD" id="cd06170">
    <property type="entry name" value="LuxR_C_like"/>
    <property type="match status" value="1"/>
</dbReference>
<sequence>MKPIRQTNRSVRRSAILTSLKPHAETRFVLFMAPAGFGKSTTMSQWRDQLEAAGRVTAWMSCEPDDNNEAAFLDHFIQALRHAVKDPDDLDRSHRSSPLLRPSAVLNAIAAGLAHDRGTTIFVDDYHLVESEAVRGFVEQLIRQAPPNVSFVMGSRDVPSLPLARLRVTGDLFEIGPDQLRFDLEETDAFLNGKLGLNVAPDALDVLCVRTEGWAAGLQLASLSIGPQRQPEIVAATLSGAHRNIADFLLTDVMARLRPELVRFLLLSSVFERFDAEACRTVLRERDAASILGEIEAHNLFLVALDDERRWFRYHHLFRDFLRRELERREPDLIASLHLAAADWFGKTGMLAEAIRHALTAGDQGRAASLVENNGLELIAQCQLVYVRQLLSLLPAKLVGQRVRLQLIALWLAVHSSQPDAALEALATSRRLIESGPVDKSDPGTMAGTSIEVELEVLASAVYSTFEKYEEARDSALSALRHLAPDAWFMEGAAANVAGYNHYALGNLDEARRALGSARKAHDRSGSLLGTTIATCYLAVVERSAACLPIAETLLREAIAEARAKVGPNSYAEALAGTLLSELVYETDSSGEALSLVETLGPLIEGSVIILYPLASLPTYARALALNGRSEEALEMLGRIYETVRGTVYVRLASTLVHERIRLLLERGEVLVARNCLDSHRAGAIRDGMDIANEFEFFAEARLLMAEGKHAEAGSILDALLARTRSTGRRRRHILALILAAKLCHLDRMHSEALQHLVEALKLAQSSGFIRSFADEGLPMAEMLEALLAGSALEPPLHGYVRKILSVTQKSHQLGGAPREIEPDGLHGLTARELELLESLSDGLSNKEIATALSLSETTVKWHLKNIFGKLAVANRVQAVRAAQAVLQPHSKGGGRKLQTTLL</sequence>
<dbReference type="InterPro" id="IPR036388">
    <property type="entry name" value="WH-like_DNA-bd_sf"/>
</dbReference>
<dbReference type="Gene3D" id="1.10.10.10">
    <property type="entry name" value="Winged helix-like DNA-binding domain superfamily/Winged helix DNA-binding domain"/>
    <property type="match status" value="1"/>
</dbReference>
<dbReference type="InterPro" id="IPR000792">
    <property type="entry name" value="Tscrpt_reg_LuxR_C"/>
</dbReference>
<dbReference type="InterPro" id="IPR059106">
    <property type="entry name" value="WHD_MalT"/>
</dbReference>
<name>A0A2P7SKR7_9HYPH</name>
<keyword evidence="1" id="KW-0805">Transcription regulation</keyword>
<dbReference type="Pfam" id="PF00196">
    <property type="entry name" value="GerE"/>
    <property type="match status" value="1"/>
</dbReference>
<dbReference type="InterPro" id="IPR041617">
    <property type="entry name" value="TPR_MalT"/>
</dbReference>
<dbReference type="SUPFAM" id="SSF52540">
    <property type="entry name" value="P-loop containing nucleoside triphosphate hydrolases"/>
    <property type="match status" value="1"/>
</dbReference>
<dbReference type="RefSeq" id="WP_106722990.1">
    <property type="nucleotide sequence ID" value="NZ_PXYL01000002.1"/>
</dbReference>
<dbReference type="PANTHER" id="PTHR44688:SF16">
    <property type="entry name" value="DNA-BINDING TRANSCRIPTIONAL ACTIVATOR DEVR_DOSR"/>
    <property type="match status" value="1"/>
</dbReference>
<keyword evidence="6" id="KW-1185">Reference proteome</keyword>
<dbReference type="GO" id="GO:0006355">
    <property type="term" value="P:regulation of DNA-templated transcription"/>
    <property type="evidence" value="ECO:0007669"/>
    <property type="project" value="InterPro"/>
</dbReference>
<dbReference type="PRINTS" id="PR00038">
    <property type="entry name" value="HTHLUXR"/>
</dbReference>
<evidence type="ECO:0000313" key="6">
    <source>
        <dbReference type="Proteomes" id="UP000240653"/>
    </source>
</evidence>
<dbReference type="PROSITE" id="PS50043">
    <property type="entry name" value="HTH_LUXR_2"/>
    <property type="match status" value="1"/>
</dbReference>
<proteinExistence type="predicted"/>
<dbReference type="Pfam" id="PF17874">
    <property type="entry name" value="TPR_MalT"/>
    <property type="match status" value="1"/>
</dbReference>
<keyword evidence="2" id="KW-0238">DNA-binding</keyword>
<dbReference type="SMART" id="SM00421">
    <property type="entry name" value="HTH_LUXR"/>
    <property type="match status" value="1"/>
</dbReference>
<evidence type="ECO:0000256" key="1">
    <source>
        <dbReference type="ARBA" id="ARBA00023015"/>
    </source>
</evidence>
<dbReference type="SUPFAM" id="SSF48452">
    <property type="entry name" value="TPR-like"/>
    <property type="match status" value="1"/>
</dbReference>